<dbReference type="Gene3D" id="3.30.1310.10">
    <property type="entry name" value="Nucleoid-associated protein YbaB-like domain"/>
    <property type="match status" value="1"/>
</dbReference>
<dbReference type="GO" id="GO:0003677">
    <property type="term" value="F:DNA binding"/>
    <property type="evidence" value="ECO:0007669"/>
    <property type="project" value="InterPro"/>
</dbReference>
<dbReference type="EMBL" id="MHOD01000014">
    <property type="protein sequence ID" value="OGZ58105.1"/>
    <property type="molecule type" value="Genomic_DNA"/>
</dbReference>
<evidence type="ECO:0000256" key="1">
    <source>
        <dbReference type="SAM" id="Coils"/>
    </source>
</evidence>
<comment type="caution">
    <text evidence="2">The sequence shown here is derived from an EMBL/GenBank/DDBJ whole genome shotgun (WGS) entry which is preliminary data.</text>
</comment>
<dbReference type="STRING" id="1802158.A2827_02670"/>
<evidence type="ECO:0000313" key="3">
    <source>
        <dbReference type="Proteomes" id="UP000177932"/>
    </source>
</evidence>
<dbReference type="Proteomes" id="UP000177932">
    <property type="component" value="Unassembled WGS sequence"/>
</dbReference>
<accession>A0A1G2H6K6</accession>
<evidence type="ECO:0008006" key="4">
    <source>
        <dbReference type="Google" id="ProtNLM"/>
    </source>
</evidence>
<dbReference type="InterPro" id="IPR036894">
    <property type="entry name" value="YbaB-like_sf"/>
</dbReference>
<gene>
    <name evidence="2" type="ORF">A2827_02670</name>
</gene>
<name>A0A1G2H6K6_9BACT</name>
<dbReference type="SUPFAM" id="SSF82607">
    <property type="entry name" value="YbaB-like"/>
    <property type="match status" value="1"/>
</dbReference>
<sequence length="83" mass="9360">MLDKLKQLKEARDIQKNLQNEKFSEERDGVGVVINGVFSVEKVFLNAELSKEGQENLIRECFNAAIKRAQTNMAAKFSGMVRG</sequence>
<reference evidence="2 3" key="1">
    <citation type="journal article" date="2016" name="Nat. Commun.">
        <title>Thousands of microbial genomes shed light on interconnected biogeochemical processes in an aquifer system.</title>
        <authorList>
            <person name="Anantharaman K."/>
            <person name="Brown C.T."/>
            <person name="Hug L.A."/>
            <person name="Sharon I."/>
            <person name="Castelle C.J."/>
            <person name="Probst A.J."/>
            <person name="Thomas B.C."/>
            <person name="Singh A."/>
            <person name="Wilkins M.J."/>
            <person name="Karaoz U."/>
            <person name="Brodie E.L."/>
            <person name="Williams K.H."/>
            <person name="Hubbard S.S."/>
            <person name="Banfield J.F."/>
        </authorList>
    </citation>
    <scope>NUCLEOTIDE SEQUENCE [LARGE SCALE GENOMIC DNA]</scope>
</reference>
<organism evidence="2 3">
    <name type="scientific">Candidatus Spechtbacteria bacterium RIFCSPHIGHO2_01_FULL_43_30</name>
    <dbReference type="NCBI Taxonomy" id="1802158"/>
    <lineage>
        <taxon>Bacteria</taxon>
        <taxon>Candidatus Spechtiibacteriota</taxon>
    </lineage>
</organism>
<dbReference type="AlphaFoldDB" id="A0A1G2H6K6"/>
<evidence type="ECO:0000313" key="2">
    <source>
        <dbReference type="EMBL" id="OGZ58105.1"/>
    </source>
</evidence>
<dbReference type="Pfam" id="PF02575">
    <property type="entry name" value="YbaB_DNA_bd"/>
    <property type="match status" value="1"/>
</dbReference>
<keyword evidence="1" id="KW-0175">Coiled coil</keyword>
<feature type="coiled-coil region" evidence="1">
    <location>
        <begin position="1"/>
        <end position="28"/>
    </location>
</feature>
<proteinExistence type="predicted"/>
<protein>
    <recommendedName>
        <fullName evidence="4">Nucleoid-associated protein, YbaB/EbfC family</fullName>
    </recommendedName>
</protein>
<dbReference type="InterPro" id="IPR004401">
    <property type="entry name" value="YbaB/EbfC"/>
</dbReference>